<reference evidence="2 3" key="1">
    <citation type="submission" date="2023-01" db="EMBL/GenBank/DDBJ databases">
        <title>Analysis of 21 Apiospora genomes using comparative genomics revels a genus with tremendous synthesis potential of carbohydrate active enzymes and secondary metabolites.</title>
        <authorList>
            <person name="Sorensen T."/>
        </authorList>
    </citation>
    <scope>NUCLEOTIDE SEQUENCE [LARGE SCALE GENOMIC DNA]</scope>
    <source>
        <strain evidence="2 3">CBS 135458</strain>
    </source>
</reference>
<accession>A0ABR1VBZ2</accession>
<proteinExistence type="predicted"/>
<name>A0ABR1VBZ2_9PEZI</name>
<dbReference type="EMBL" id="JAQQWL010000006">
    <property type="protein sequence ID" value="KAK8068715.1"/>
    <property type="molecule type" value="Genomic_DNA"/>
</dbReference>
<evidence type="ECO:0000313" key="2">
    <source>
        <dbReference type="EMBL" id="KAK8068715.1"/>
    </source>
</evidence>
<comment type="caution">
    <text evidence="2">The sequence shown here is derived from an EMBL/GenBank/DDBJ whole genome shotgun (WGS) entry which is preliminary data.</text>
</comment>
<evidence type="ECO:0000256" key="1">
    <source>
        <dbReference type="SAM" id="MobiDB-lite"/>
    </source>
</evidence>
<feature type="compositionally biased region" description="Low complexity" evidence="1">
    <location>
        <begin position="78"/>
        <end position="93"/>
    </location>
</feature>
<dbReference type="Proteomes" id="UP001480595">
    <property type="component" value="Unassembled WGS sequence"/>
</dbReference>
<dbReference type="RefSeq" id="XP_066716009.1">
    <property type="nucleotide sequence ID" value="XM_066856740.1"/>
</dbReference>
<dbReference type="GeneID" id="92089803"/>
<gene>
    <name evidence="2" type="ORF">PG994_005331</name>
</gene>
<organism evidence="2 3">
    <name type="scientific">Apiospora phragmitis</name>
    <dbReference type="NCBI Taxonomy" id="2905665"/>
    <lineage>
        <taxon>Eukaryota</taxon>
        <taxon>Fungi</taxon>
        <taxon>Dikarya</taxon>
        <taxon>Ascomycota</taxon>
        <taxon>Pezizomycotina</taxon>
        <taxon>Sordariomycetes</taxon>
        <taxon>Xylariomycetidae</taxon>
        <taxon>Amphisphaeriales</taxon>
        <taxon>Apiosporaceae</taxon>
        <taxon>Apiospora</taxon>
    </lineage>
</organism>
<sequence>MKSKLSHISESFVALNVFMKVVAVLNHVDILSRQKAIASLHAKSSEAVQLYMTTNGYAEPRIRDQVKDDDDEDDGDDASVVTSDSASSDTAAGVPTPASFTYST</sequence>
<protein>
    <submittedName>
        <fullName evidence="2">Uncharacterized protein</fullName>
    </submittedName>
</protein>
<evidence type="ECO:0000313" key="3">
    <source>
        <dbReference type="Proteomes" id="UP001480595"/>
    </source>
</evidence>
<keyword evidence="3" id="KW-1185">Reference proteome</keyword>
<feature type="region of interest" description="Disordered" evidence="1">
    <location>
        <begin position="61"/>
        <end position="104"/>
    </location>
</feature>
<feature type="compositionally biased region" description="Acidic residues" evidence="1">
    <location>
        <begin position="67"/>
        <end position="77"/>
    </location>
</feature>